<feature type="compositionally biased region" description="Basic and acidic residues" evidence="1">
    <location>
        <begin position="1"/>
        <end position="31"/>
    </location>
</feature>
<evidence type="ECO:0000313" key="3">
    <source>
        <dbReference type="EMBL" id="NEA19175.1"/>
    </source>
</evidence>
<gene>
    <name evidence="3" type="ORF">G3I29_27530</name>
</gene>
<name>A0A6N9UDZ9_STRHA</name>
<feature type="transmembrane region" description="Helical" evidence="2">
    <location>
        <begin position="144"/>
        <end position="160"/>
    </location>
</feature>
<keyword evidence="2" id="KW-1133">Transmembrane helix</keyword>
<protein>
    <submittedName>
        <fullName evidence="3">DUF3618 domain-containing protein</fullName>
    </submittedName>
</protein>
<accession>A0A6N9UDZ9</accession>
<feature type="compositionally biased region" description="Basic and acidic residues" evidence="1">
    <location>
        <begin position="42"/>
        <end position="91"/>
    </location>
</feature>
<dbReference type="Proteomes" id="UP000471293">
    <property type="component" value="Unassembled WGS sequence"/>
</dbReference>
<keyword evidence="2" id="KW-0472">Membrane</keyword>
<organism evidence="3 4">
    <name type="scientific">Streptomyces halstedii</name>
    <dbReference type="NCBI Taxonomy" id="1944"/>
    <lineage>
        <taxon>Bacteria</taxon>
        <taxon>Bacillati</taxon>
        <taxon>Actinomycetota</taxon>
        <taxon>Actinomycetes</taxon>
        <taxon>Kitasatosporales</taxon>
        <taxon>Streptomycetaceae</taxon>
        <taxon>Streptomyces</taxon>
    </lineage>
</organism>
<comment type="caution">
    <text evidence="3">The sequence shown here is derived from an EMBL/GenBank/DDBJ whole genome shotgun (WGS) entry which is preliminary data.</text>
</comment>
<reference evidence="3 4" key="1">
    <citation type="submission" date="2020-01" db="EMBL/GenBank/DDBJ databases">
        <title>Insect and environment-associated Actinomycetes.</title>
        <authorList>
            <person name="Currrie C."/>
            <person name="Chevrette M."/>
            <person name="Carlson C."/>
            <person name="Stubbendieck R."/>
            <person name="Wendt-Pienkowski E."/>
        </authorList>
    </citation>
    <scope>NUCLEOTIDE SEQUENCE [LARGE SCALE GENOMIC DNA]</scope>
    <source>
        <strain evidence="3 4">SID11342</strain>
    </source>
</reference>
<dbReference type="Gene3D" id="1.20.120.20">
    <property type="entry name" value="Apolipoprotein"/>
    <property type="match status" value="1"/>
</dbReference>
<dbReference type="RefSeq" id="WP_164348456.1">
    <property type="nucleotide sequence ID" value="NZ_JAAGLQ010000595.1"/>
</dbReference>
<feature type="compositionally biased region" description="Basic and acidic residues" evidence="1">
    <location>
        <begin position="116"/>
        <end position="133"/>
    </location>
</feature>
<keyword evidence="2" id="KW-0812">Transmembrane</keyword>
<evidence type="ECO:0000256" key="2">
    <source>
        <dbReference type="SAM" id="Phobius"/>
    </source>
</evidence>
<evidence type="ECO:0000256" key="1">
    <source>
        <dbReference type="SAM" id="MobiDB-lite"/>
    </source>
</evidence>
<dbReference type="SUPFAM" id="SSF58113">
    <property type="entry name" value="Apolipoprotein A-I"/>
    <property type="match status" value="1"/>
</dbReference>
<dbReference type="AlphaFoldDB" id="A0A6N9UDZ9"/>
<proteinExistence type="predicted"/>
<feature type="region of interest" description="Disordered" evidence="1">
    <location>
        <begin position="1"/>
        <end position="133"/>
    </location>
</feature>
<sequence>MTDKNDRPVPGADELRTRVGEARDALGRTAEELAGEAGPGGRAREKAAELKDRAGERATEARDRAQEKTEEVSHRAREKAAELKDRAREKTAGAQDRAQEAAGQARTRMTGAARTLGEKVQDRTPEPVRDGTGRALEAVRGRPGVLLAAGAAVLVAVLVARRRGTC</sequence>
<dbReference type="EMBL" id="JAAGLQ010000595">
    <property type="protein sequence ID" value="NEA19175.1"/>
    <property type="molecule type" value="Genomic_DNA"/>
</dbReference>
<evidence type="ECO:0000313" key="4">
    <source>
        <dbReference type="Proteomes" id="UP000471293"/>
    </source>
</evidence>